<dbReference type="RefSeq" id="WP_095071153.1">
    <property type="nucleotide sequence ID" value="NZ_LT899436.1"/>
</dbReference>
<dbReference type="SUPFAM" id="SSF49464">
    <property type="entry name" value="Carboxypeptidase regulatory domain-like"/>
    <property type="match status" value="1"/>
</dbReference>
<name>A0A238U8J8_9FLAO</name>
<evidence type="ECO:0000313" key="1">
    <source>
        <dbReference type="EMBL" id="SNR15432.1"/>
    </source>
</evidence>
<evidence type="ECO:0008006" key="3">
    <source>
        <dbReference type="Google" id="ProtNLM"/>
    </source>
</evidence>
<reference evidence="1 2" key="1">
    <citation type="submission" date="2017-07" db="EMBL/GenBank/DDBJ databases">
        <authorList>
            <person name="Sun Z.S."/>
            <person name="Albrecht U."/>
            <person name="Echele G."/>
            <person name="Lee C.C."/>
        </authorList>
    </citation>
    <scope>NUCLEOTIDE SEQUENCE [LARGE SCALE GENOMIC DNA]</scope>
    <source>
        <strain evidence="2">type strain: KCTC 22618</strain>
    </source>
</reference>
<sequence>MKNKITLDIEKPCSKKFSDFTKTELGGLCDSCHKQVIDFTGMTSQEIIHYFKNNSKKKTCGQFSKHQLSTTITAEPTPKKPYLFKTLGLMLLSLFSINHVDAQQAKAAKEVTSIQIKTDKTSTQKRKFSVKGTVSDDSGPLPGVSVHLEGTVLGTETDFDGHFSFPEKLKEGDVLIFSFVGMETKKVIIKNEKSASTIEMKINIDMANCNLIGEVSVKKVFSSKKKLWKKTPKK</sequence>
<dbReference type="AlphaFoldDB" id="A0A238U8J8"/>
<dbReference type="KEGG" id="tje:TJEJU_1714"/>
<dbReference type="InterPro" id="IPR008969">
    <property type="entry name" value="CarboxyPept-like_regulatory"/>
</dbReference>
<gene>
    <name evidence="1" type="ORF">TJEJU_1714</name>
</gene>
<keyword evidence="2" id="KW-1185">Reference proteome</keyword>
<evidence type="ECO:0000313" key="2">
    <source>
        <dbReference type="Proteomes" id="UP000215214"/>
    </source>
</evidence>
<protein>
    <recommendedName>
        <fullName evidence="3">CarboxypepD_reg-like domain-containing protein</fullName>
    </recommendedName>
</protein>
<organism evidence="1 2">
    <name type="scientific">Tenacibaculum jejuense</name>
    <dbReference type="NCBI Taxonomy" id="584609"/>
    <lineage>
        <taxon>Bacteria</taxon>
        <taxon>Pseudomonadati</taxon>
        <taxon>Bacteroidota</taxon>
        <taxon>Flavobacteriia</taxon>
        <taxon>Flavobacteriales</taxon>
        <taxon>Flavobacteriaceae</taxon>
        <taxon>Tenacibaculum</taxon>
    </lineage>
</organism>
<proteinExistence type="predicted"/>
<accession>A0A238U8J8</accession>
<dbReference type="EMBL" id="LT899436">
    <property type="protein sequence ID" value="SNR15432.1"/>
    <property type="molecule type" value="Genomic_DNA"/>
</dbReference>
<dbReference type="Proteomes" id="UP000215214">
    <property type="component" value="Chromosome TJEJU"/>
</dbReference>
<dbReference type="OrthoDB" id="9768177at2"/>
<dbReference type="Pfam" id="PF13715">
    <property type="entry name" value="CarbopepD_reg_2"/>
    <property type="match status" value="1"/>
</dbReference>